<dbReference type="Pfam" id="PF03808">
    <property type="entry name" value="Glyco_tran_WecG"/>
    <property type="match status" value="1"/>
</dbReference>
<evidence type="ECO:0000313" key="3">
    <source>
        <dbReference type="EMBL" id="OGC59225.1"/>
    </source>
</evidence>
<dbReference type="EMBL" id="MEVK01000020">
    <property type="protein sequence ID" value="OGC59225.1"/>
    <property type="molecule type" value="Genomic_DNA"/>
</dbReference>
<keyword evidence="2" id="KW-0808">Transferase</keyword>
<dbReference type="PANTHER" id="PTHR34136">
    <property type="match status" value="1"/>
</dbReference>
<accession>A0A1F4VQA1</accession>
<name>A0A1F4VQA1_UNCKA</name>
<comment type="caution">
    <text evidence="3">The sequence shown here is derived from an EMBL/GenBank/DDBJ whole genome shotgun (WGS) entry which is preliminary data.</text>
</comment>
<dbReference type="STRING" id="1802627.A3A70_00855"/>
<evidence type="ECO:0008006" key="5">
    <source>
        <dbReference type="Google" id="ProtNLM"/>
    </source>
</evidence>
<sequence>MKTRNPGINIAEVGVSDLTQEGFIAAIKQLKSTGNRAQIVTLNPEFIVEASKNSAFKNVINNADYLTIDGIGLVIMMRLMFGKKLTRLTGVDLIHLAAEYCEKEKGRIFLLGAGEGVAEASGMALKGQYPGIFVETDGSDPDDPNVVRHINKVKPDFLFVAYGAPKQDLWIAENLKDLNVTIACGVGGSLDYISGEVTRAPKFLRMVGLEWLFRLILQPKRLKRIFNAVVVFPYLAIRTGKRL</sequence>
<gene>
    <name evidence="3" type="ORF">A3A70_00855</name>
</gene>
<dbReference type="InterPro" id="IPR004629">
    <property type="entry name" value="WecG_TagA_CpsF"/>
</dbReference>
<keyword evidence="1" id="KW-0328">Glycosyltransferase</keyword>
<reference evidence="3 4" key="1">
    <citation type="journal article" date="2016" name="Nat. Commun.">
        <title>Thousands of microbial genomes shed light on interconnected biogeochemical processes in an aquifer system.</title>
        <authorList>
            <person name="Anantharaman K."/>
            <person name="Brown C.T."/>
            <person name="Hug L.A."/>
            <person name="Sharon I."/>
            <person name="Castelle C.J."/>
            <person name="Probst A.J."/>
            <person name="Thomas B.C."/>
            <person name="Singh A."/>
            <person name="Wilkins M.J."/>
            <person name="Karaoz U."/>
            <person name="Brodie E.L."/>
            <person name="Williams K.H."/>
            <person name="Hubbard S.S."/>
            <person name="Banfield J.F."/>
        </authorList>
    </citation>
    <scope>NUCLEOTIDE SEQUENCE [LARGE SCALE GENOMIC DNA]</scope>
</reference>
<evidence type="ECO:0000256" key="2">
    <source>
        <dbReference type="ARBA" id="ARBA00022679"/>
    </source>
</evidence>
<proteinExistence type="predicted"/>
<organism evidence="3 4">
    <name type="scientific">candidate division WWE3 bacterium RIFCSPLOWO2_01_FULL_42_11</name>
    <dbReference type="NCBI Taxonomy" id="1802627"/>
    <lineage>
        <taxon>Bacteria</taxon>
        <taxon>Katanobacteria</taxon>
    </lineage>
</organism>
<dbReference type="NCBIfam" id="TIGR00696">
    <property type="entry name" value="wecG_tagA_cpsF"/>
    <property type="match status" value="1"/>
</dbReference>
<dbReference type="AlphaFoldDB" id="A0A1F4VQA1"/>
<protein>
    <recommendedName>
        <fullName evidence="5">Glycosyltransferase</fullName>
    </recommendedName>
</protein>
<evidence type="ECO:0000313" key="4">
    <source>
        <dbReference type="Proteomes" id="UP000178964"/>
    </source>
</evidence>
<dbReference type="Proteomes" id="UP000178964">
    <property type="component" value="Unassembled WGS sequence"/>
</dbReference>
<evidence type="ECO:0000256" key="1">
    <source>
        <dbReference type="ARBA" id="ARBA00022676"/>
    </source>
</evidence>
<dbReference type="GO" id="GO:0016758">
    <property type="term" value="F:hexosyltransferase activity"/>
    <property type="evidence" value="ECO:0007669"/>
    <property type="project" value="TreeGrafter"/>
</dbReference>
<dbReference type="PANTHER" id="PTHR34136:SF1">
    <property type="entry name" value="UDP-N-ACETYL-D-MANNOSAMINURONIC ACID TRANSFERASE"/>
    <property type="match status" value="1"/>
</dbReference>
<dbReference type="CDD" id="cd06533">
    <property type="entry name" value="Glyco_transf_WecG_TagA"/>
    <property type="match status" value="1"/>
</dbReference>